<dbReference type="InterPro" id="IPR000182">
    <property type="entry name" value="GNAT_dom"/>
</dbReference>
<sequence length="297" mass="35058">MDIIQLNDPKEIKSFIETSDYQVTSYLYKIPQQFTEFDQLLEEAIDNPGAFAITEDSQIKALIFAIPCETYKFKVIGPFIETNFTLTPELFQQLFDAMIAGQPDHAVYHFSFEEGVQTYKPFVKQIQASYNFTDYYLEAHQDIGELSSEQNIIEYQKGFYRAFSRMHQKTFRHDAMDANDILNSIDETHRLFLFVSEGLLKGYLYLDVNKQQASAEIKYFSSHIDYRMKGIAFDLLEYALNYAFTHFDLRKVYFKIRNKNSKLVERFNELGFKTNYEYKKYKLEPQHIHVTVNTNDN</sequence>
<dbReference type="PANTHER" id="PTHR43415:SF6">
    <property type="entry name" value="SPERMIDINE N(1)-ACETYLTRANSFERASE"/>
    <property type="match status" value="1"/>
</dbReference>
<dbReference type="GO" id="GO:0004145">
    <property type="term" value="F:diamine N-acetyltransferase activity"/>
    <property type="evidence" value="ECO:0007669"/>
    <property type="project" value="TreeGrafter"/>
</dbReference>
<keyword evidence="2" id="KW-0808">Transferase</keyword>
<evidence type="ECO:0000313" key="2">
    <source>
        <dbReference type="EMBL" id="PTI52033.1"/>
    </source>
</evidence>
<dbReference type="Pfam" id="PF00583">
    <property type="entry name" value="Acetyltransf_1"/>
    <property type="match status" value="1"/>
</dbReference>
<organism evidence="2 3">
    <name type="scientific">Staphylococcus warneri</name>
    <dbReference type="NCBI Taxonomy" id="1292"/>
    <lineage>
        <taxon>Bacteria</taxon>
        <taxon>Bacillati</taxon>
        <taxon>Bacillota</taxon>
        <taxon>Bacilli</taxon>
        <taxon>Bacillales</taxon>
        <taxon>Staphylococcaceae</taxon>
        <taxon>Staphylococcus</taxon>
    </lineage>
</organism>
<name>A0A2T4Q2J6_STAWA</name>
<dbReference type="EMBL" id="PZEV01000006">
    <property type="protein sequence ID" value="PTI52033.1"/>
    <property type="molecule type" value="Genomic_DNA"/>
</dbReference>
<reference evidence="2 3" key="1">
    <citation type="journal article" date="2016" name="Front. Microbiol.">
        <title>Comprehensive Phylogenetic Analysis of Bovine Non-aureus Staphylococci Species Based on Whole-Genome Sequencing.</title>
        <authorList>
            <person name="Naushad S."/>
            <person name="Barkema H.W."/>
            <person name="Luby C."/>
            <person name="Condas L.A."/>
            <person name="Nobrega D.B."/>
            <person name="Carson D.A."/>
            <person name="De Buck J."/>
        </authorList>
    </citation>
    <scope>NUCLEOTIDE SEQUENCE [LARGE SCALE GENOMIC DNA]</scope>
    <source>
        <strain evidence="2 3">SNUC 2993</strain>
    </source>
</reference>
<comment type="caution">
    <text evidence="2">The sequence shown here is derived from an EMBL/GenBank/DDBJ whole genome shotgun (WGS) entry which is preliminary data.</text>
</comment>
<dbReference type="Proteomes" id="UP000240717">
    <property type="component" value="Unassembled WGS sequence"/>
</dbReference>
<gene>
    <name evidence="2" type="ORF">BU085_02985</name>
</gene>
<dbReference type="PANTHER" id="PTHR43415">
    <property type="entry name" value="SPERMIDINE N(1)-ACETYLTRANSFERASE"/>
    <property type="match status" value="1"/>
</dbReference>
<proteinExistence type="predicted"/>
<accession>A0A2T4Q2J6</accession>
<evidence type="ECO:0000313" key="3">
    <source>
        <dbReference type="Proteomes" id="UP000240717"/>
    </source>
</evidence>
<dbReference type="SUPFAM" id="SSF55729">
    <property type="entry name" value="Acyl-CoA N-acyltransferases (Nat)"/>
    <property type="match status" value="1"/>
</dbReference>
<dbReference type="InterPro" id="IPR016181">
    <property type="entry name" value="Acyl_CoA_acyltransferase"/>
</dbReference>
<dbReference type="STRING" id="1194526.A284_03290"/>
<dbReference type="AlphaFoldDB" id="A0A2T4Q2J6"/>
<dbReference type="PROSITE" id="PS51186">
    <property type="entry name" value="GNAT"/>
    <property type="match status" value="1"/>
</dbReference>
<feature type="domain" description="N-acetyltransferase" evidence="1">
    <location>
        <begin position="150"/>
        <end position="295"/>
    </location>
</feature>
<dbReference type="Gene3D" id="3.40.630.30">
    <property type="match status" value="1"/>
</dbReference>
<dbReference type="RefSeq" id="WP_107532937.1">
    <property type="nucleotide sequence ID" value="NZ_PZEV01000006.1"/>
</dbReference>
<evidence type="ECO:0000259" key="1">
    <source>
        <dbReference type="PROSITE" id="PS51186"/>
    </source>
</evidence>
<protein>
    <submittedName>
        <fullName evidence="2">N-acetyltransferase</fullName>
    </submittedName>
</protein>